<dbReference type="Proteomes" id="UP001606300">
    <property type="component" value="Unassembled WGS sequence"/>
</dbReference>
<feature type="transmembrane region" description="Helical" evidence="1">
    <location>
        <begin position="195"/>
        <end position="217"/>
    </location>
</feature>
<organism evidence="2 3">
    <name type="scientific">Pelomonas dachongensis</name>
    <dbReference type="NCBI Taxonomy" id="3299029"/>
    <lineage>
        <taxon>Bacteria</taxon>
        <taxon>Pseudomonadati</taxon>
        <taxon>Pseudomonadota</taxon>
        <taxon>Betaproteobacteria</taxon>
        <taxon>Burkholderiales</taxon>
        <taxon>Sphaerotilaceae</taxon>
        <taxon>Roseateles</taxon>
    </lineage>
</organism>
<name>A0ABW7EKV6_9BURK</name>
<feature type="transmembrane region" description="Helical" evidence="1">
    <location>
        <begin position="267"/>
        <end position="288"/>
    </location>
</feature>
<evidence type="ECO:0000256" key="1">
    <source>
        <dbReference type="SAM" id="Phobius"/>
    </source>
</evidence>
<feature type="transmembrane region" description="Helical" evidence="1">
    <location>
        <begin position="20"/>
        <end position="38"/>
    </location>
</feature>
<feature type="transmembrane region" description="Helical" evidence="1">
    <location>
        <begin position="58"/>
        <end position="79"/>
    </location>
</feature>
<reference evidence="2 3" key="1">
    <citation type="submission" date="2024-09" db="EMBL/GenBank/DDBJ databases">
        <title>Novel species of the genus Pelomonas and Roseateles isolated from streams.</title>
        <authorList>
            <person name="Lu H."/>
        </authorList>
    </citation>
    <scope>NUCLEOTIDE SEQUENCE [LARGE SCALE GENOMIC DNA]</scope>
    <source>
        <strain evidence="2 3">DC23W</strain>
    </source>
</reference>
<keyword evidence="1" id="KW-1133">Transmembrane helix</keyword>
<keyword evidence="3" id="KW-1185">Reference proteome</keyword>
<dbReference type="RefSeq" id="WP_394470164.1">
    <property type="nucleotide sequence ID" value="NZ_JBIGHY010000003.1"/>
</dbReference>
<proteinExistence type="predicted"/>
<feature type="transmembrane region" description="Helical" evidence="1">
    <location>
        <begin position="163"/>
        <end position="188"/>
    </location>
</feature>
<evidence type="ECO:0000313" key="2">
    <source>
        <dbReference type="EMBL" id="MFG6414081.1"/>
    </source>
</evidence>
<evidence type="ECO:0000313" key="3">
    <source>
        <dbReference type="Proteomes" id="UP001606300"/>
    </source>
</evidence>
<protein>
    <recommendedName>
        <fullName evidence="4">ABC-2 type transport system permease protein</fullName>
    </recommendedName>
</protein>
<evidence type="ECO:0008006" key="4">
    <source>
        <dbReference type="Google" id="ProtNLM"/>
    </source>
</evidence>
<accession>A0ABW7EKV6</accession>
<comment type="caution">
    <text evidence="2">The sequence shown here is derived from an EMBL/GenBank/DDBJ whole genome shotgun (WGS) entry which is preliminary data.</text>
</comment>
<dbReference type="EMBL" id="JBIGHY010000003">
    <property type="protein sequence ID" value="MFG6414081.1"/>
    <property type="molecule type" value="Genomic_DNA"/>
</dbReference>
<feature type="transmembrane region" description="Helical" evidence="1">
    <location>
        <begin position="117"/>
        <end position="143"/>
    </location>
</feature>
<keyword evidence="1" id="KW-0812">Transmembrane</keyword>
<keyword evidence="1" id="KW-0472">Membrane</keyword>
<gene>
    <name evidence="2" type="ORF">ACG02S_09250</name>
</gene>
<sequence>MKTHIPTLLQREWMQHKRGWLISAFAPPLLFLAVLPFAQFQGGKFTSNWNLDSQELQSALIVLASAITVYVIAMLVALFQLPGLARRDTQDRSIEFWLSLPGRPGESVLATVLAHAWLAPLLCAAIGVLLGIPIAMGVLSRISGVDTIFAVNWGEALFMTLPILLRGLAGTVPLMLWLSPLIFVLMAASSWLKRLGVPVVLVGGGVAVAVLDNVYGIQWPWQALQGLNDQIGRAMIHDGASLGTAMQSGTNLMAWAMQDLGGALAELASLQFLVWAAIAVAAFALVVLKRSRGG</sequence>